<dbReference type="InterPro" id="IPR012337">
    <property type="entry name" value="RNaseH-like_sf"/>
</dbReference>
<proteinExistence type="predicted"/>
<protein>
    <recommendedName>
        <fullName evidence="1">Integrase catalytic domain-containing protein</fullName>
    </recommendedName>
</protein>
<feature type="domain" description="Integrase catalytic" evidence="1">
    <location>
        <begin position="1"/>
        <end position="80"/>
    </location>
</feature>
<name>A0A1R1X2I7_9FUNG</name>
<dbReference type="GO" id="GO:0003676">
    <property type="term" value="F:nucleic acid binding"/>
    <property type="evidence" value="ECO:0007669"/>
    <property type="project" value="InterPro"/>
</dbReference>
<evidence type="ECO:0000313" key="2">
    <source>
        <dbReference type="EMBL" id="OMJ08845.1"/>
    </source>
</evidence>
<dbReference type="GO" id="GO:0005634">
    <property type="term" value="C:nucleus"/>
    <property type="evidence" value="ECO:0007669"/>
    <property type="project" value="UniProtKB-ARBA"/>
</dbReference>
<dbReference type="PANTHER" id="PTHR48475">
    <property type="entry name" value="RIBONUCLEASE H"/>
    <property type="match status" value="1"/>
</dbReference>
<dbReference type="SUPFAM" id="SSF53098">
    <property type="entry name" value="Ribonuclease H-like"/>
    <property type="match status" value="1"/>
</dbReference>
<comment type="caution">
    <text evidence="2">The sequence shown here is derived from an EMBL/GenBank/DDBJ whole genome shotgun (WGS) entry which is preliminary data.</text>
</comment>
<dbReference type="PANTHER" id="PTHR48475:SF2">
    <property type="entry name" value="RIBONUCLEASE H"/>
    <property type="match status" value="1"/>
</dbReference>
<dbReference type="AlphaFoldDB" id="A0A1R1X2I7"/>
<gene>
    <name evidence="2" type="ORF">AYI69_g10912</name>
</gene>
<dbReference type="GO" id="GO:0015074">
    <property type="term" value="P:DNA integration"/>
    <property type="evidence" value="ECO:0007669"/>
    <property type="project" value="InterPro"/>
</dbReference>
<dbReference type="Proteomes" id="UP000187429">
    <property type="component" value="Unassembled WGS sequence"/>
</dbReference>
<reference evidence="3" key="1">
    <citation type="submission" date="2017-01" db="EMBL/GenBank/DDBJ databases">
        <authorList>
            <person name="Wang Y."/>
            <person name="White M."/>
            <person name="Kvist S."/>
            <person name="Moncalvo J.-M."/>
        </authorList>
    </citation>
    <scope>NUCLEOTIDE SEQUENCE [LARGE SCALE GENOMIC DNA]</scope>
    <source>
        <strain evidence="3">ID-206-W2</strain>
    </source>
</reference>
<dbReference type="OrthoDB" id="444848at2759"/>
<evidence type="ECO:0000259" key="1">
    <source>
        <dbReference type="PROSITE" id="PS50994"/>
    </source>
</evidence>
<accession>A0A1R1X2I7</accession>
<evidence type="ECO:0000313" key="3">
    <source>
        <dbReference type="Proteomes" id="UP000187429"/>
    </source>
</evidence>
<keyword evidence="3" id="KW-1185">Reference proteome</keyword>
<dbReference type="PROSITE" id="PS50994">
    <property type="entry name" value="INTEGRASE"/>
    <property type="match status" value="1"/>
</dbReference>
<dbReference type="Gene3D" id="3.30.420.10">
    <property type="entry name" value="Ribonuclease H-like superfamily/Ribonuclease H"/>
    <property type="match status" value="1"/>
</dbReference>
<sequence length="232" mass="26805">MIKNISEKYGLKIAFTTSYHPQSNGMVERGHGPLVASLSKYCIKNPYFWPQKLHLALWADRITAKRTTGEAPYKLVYGQDCVLPIELDVESWSTSFWKSEMTTEELLECRIKQLDKKKEIISRASTKLKESRKKNAIYFNKKHNIRSEPLKVGDMVLQFDNTIGKQRHLKLSNRWYGPYIVTKDNKNGSYYIKELDGAVLRTPVAGNRLKKFFQNDFSIPTVSSREGEMSQS</sequence>
<dbReference type="EMBL" id="LSSM01007264">
    <property type="protein sequence ID" value="OMJ08845.1"/>
    <property type="molecule type" value="Genomic_DNA"/>
</dbReference>
<dbReference type="InterPro" id="IPR036397">
    <property type="entry name" value="RNaseH_sf"/>
</dbReference>
<organism evidence="2 3">
    <name type="scientific">Smittium culicis</name>
    <dbReference type="NCBI Taxonomy" id="133412"/>
    <lineage>
        <taxon>Eukaryota</taxon>
        <taxon>Fungi</taxon>
        <taxon>Fungi incertae sedis</taxon>
        <taxon>Zoopagomycota</taxon>
        <taxon>Kickxellomycotina</taxon>
        <taxon>Harpellomycetes</taxon>
        <taxon>Harpellales</taxon>
        <taxon>Legeriomycetaceae</taxon>
        <taxon>Smittium</taxon>
    </lineage>
</organism>
<dbReference type="InterPro" id="IPR001584">
    <property type="entry name" value="Integrase_cat-core"/>
</dbReference>